<dbReference type="eggNOG" id="ENOG502S77U">
    <property type="taxonomic scope" value="Eukaryota"/>
</dbReference>
<feature type="compositionally biased region" description="Basic and acidic residues" evidence="1">
    <location>
        <begin position="106"/>
        <end position="115"/>
    </location>
</feature>
<dbReference type="OrthoDB" id="6513042at2759"/>
<protein>
    <recommendedName>
        <fullName evidence="2">5'-3' DNA helicase ZGRF1-like N-terminal domain-containing protein</fullName>
    </recommendedName>
</protein>
<dbReference type="STRING" id="1168221.R7YR83"/>
<dbReference type="GO" id="GO:0035861">
    <property type="term" value="C:site of double-strand break"/>
    <property type="evidence" value="ECO:0007669"/>
    <property type="project" value="TreeGrafter"/>
</dbReference>
<feature type="region of interest" description="Disordered" evidence="1">
    <location>
        <begin position="276"/>
        <end position="668"/>
    </location>
</feature>
<dbReference type="EMBL" id="JH767568">
    <property type="protein sequence ID" value="EON64427.1"/>
    <property type="molecule type" value="Genomic_DNA"/>
</dbReference>
<dbReference type="InterPro" id="IPR052800">
    <property type="entry name" value="DNA_Repair_Helicase_ZGRF1"/>
</dbReference>
<evidence type="ECO:0000259" key="2">
    <source>
        <dbReference type="Pfam" id="PF10382"/>
    </source>
</evidence>
<dbReference type="Proteomes" id="UP000016924">
    <property type="component" value="Unassembled WGS sequence"/>
</dbReference>
<feature type="compositionally biased region" description="Pro residues" evidence="1">
    <location>
        <begin position="334"/>
        <end position="350"/>
    </location>
</feature>
<feature type="region of interest" description="Disordered" evidence="1">
    <location>
        <begin position="223"/>
        <end position="242"/>
    </location>
</feature>
<name>R7YR83_CONA1</name>
<dbReference type="GO" id="GO:0005634">
    <property type="term" value="C:nucleus"/>
    <property type="evidence" value="ECO:0007669"/>
    <property type="project" value="TreeGrafter"/>
</dbReference>
<dbReference type="RefSeq" id="XP_007779744.1">
    <property type="nucleotide sequence ID" value="XM_007781554.1"/>
</dbReference>
<dbReference type="HOGENOM" id="CLU_411033_0_0_1"/>
<evidence type="ECO:0000313" key="3">
    <source>
        <dbReference type="EMBL" id="EON64427.1"/>
    </source>
</evidence>
<sequence length="668" mass="71906">MSTAVYSTPSLSVPPSQNTAPVIEFRCLYTHDVRRKQKRWQDGFLRFHTFNKRVMVYDVPRNYVGDHHWKEGAQLQEGDEVTLDKGVLVEVGEVVGTTETDLSPLFERKPKETPEKAGATSPAKAASSMRSTAGLVPPPLRHRSLNTLLGTPRGSLGRAVLPSKSPYEARQGATANEWEDGPAAKRPRIGGNSTYTGWDVLRTTKVSAFGSKKETPLWAKTSDARKGKFTKPTSSNVKSSTGRARLTVKEVVDITSDPEDNFSDMTLPGTLIAASTSRLSPVAPASTKTGAPLQRTSNGKPEQRISRAPNGLTQASSSPLSNKNSKSTLKPKSRPPLPPPQKDPQLPSSPPVSTTNKIHAVQNTIDKAASTTSSPALRAAKPLDASADSRQTESASNPRTKALRLSVVAPRKKMLLCEARPKSRQATSNSNMRAPIERSRGVSPRDGSVERQGTPDWDFDFGVADEKSASPGSTAASRNPGIAKSKLLGEPIRKNLSRNGRPDELPPADSTTTPFDEMALVHGKMDAQLTTASTRLKSARPNTSVKPGAESANASRPRSPFRRVRSENDAALNPSDPPAGTANSEPAPLANKPRASAAKATAPPKRPLQRWKSLADAAPVRRVPTPPPPPVVEDTDIGPWSTEAFDLFDWRPPNRDSERNVVTALSEG</sequence>
<feature type="compositionally biased region" description="Basic and acidic residues" evidence="1">
    <location>
        <begin position="648"/>
        <end position="659"/>
    </location>
</feature>
<feature type="compositionally biased region" description="Polar residues" evidence="1">
    <location>
        <begin position="286"/>
        <end position="300"/>
    </location>
</feature>
<dbReference type="OMA" id="FDLFDWR"/>
<dbReference type="Pfam" id="PF10382">
    <property type="entry name" value="ZGRF1-like_N"/>
    <property type="match status" value="1"/>
</dbReference>
<evidence type="ECO:0000313" key="4">
    <source>
        <dbReference type="Proteomes" id="UP000016924"/>
    </source>
</evidence>
<feature type="compositionally biased region" description="Polar residues" evidence="1">
    <location>
        <begin position="231"/>
        <end position="242"/>
    </location>
</feature>
<reference evidence="4" key="1">
    <citation type="submission" date="2012-06" db="EMBL/GenBank/DDBJ databases">
        <title>The genome sequence of Coniosporium apollinis CBS 100218.</title>
        <authorList>
            <consortium name="The Broad Institute Genome Sequencing Platform"/>
            <person name="Cuomo C."/>
            <person name="Gorbushina A."/>
            <person name="Noack S."/>
            <person name="Walker B."/>
            <person name="Young S.K."/>
            <person name="Zeng Q."/>
            <person name="Gargeya S."/>
            <person name="Fitzgerald M."/>
            <person name="Haas B."/>
            <person name="Abouelleil A."/>
            <person name="Alvarado L."/>
            <person name="Arachchi H.M."/>
            <person name="Berlin A.M."/>
            <person name="Chapman S.B."/>
            <person name="Goldberg J."/>
            <person name="Griggs A."/>
            <person name="Gujja S."/>
            <person name="Hansen M."/>
            <person name="Howarth C."/>
            <person name="Imamovic A."/>
            <person name="Larimer J."/>
            <person name="McCowan C."/>
            <person name="Montmayeur A."/>
            <person name="Murphy C."/>
            <person name="Neiman D."/>
            <person name="Pearson M."/>
            <person name="Priest M."/>
            <person name="Roberts A."/>
            <person name="Saif S."/>
            <person name="Shea T."/>
            <person name="Sisk P."/>
            <person name="Sykes S."/>
            <person name="Wortman J."/>
            <person name="Nusbaum C."/>
            <person name="Birren B."/>
        </authorList>
    </citation>
    <scope>NUCLEOTIDE SEQUENCE [LARGE SCALE GENOMIC DNA]</scope>
    <source>
        <strain evidence="4">CBS 100218</strain>
    </source>
</reference>
<feature type="domain" description="5'-3' DNA helicase ZGRF1-like N-terminal" evidence="2">
    <location>
        <begin position="22"/>
        <end position="102"/>
    </location>
</feature>
<accession>R7YR83</accession>
<feature type="region of interest" description="Disordered" evidence="1">
    <location>
        <begin position="104"/>
        <end position="141"/>
    </location>
</feature>
<feature type="compositionally biased region" description="Low complexity" evidence="1">
    <location>
        <begin position="316"/>
        <end position="330"/>
    </location>
</feature>
<keyword evidence="4" id="KW-1185">Reference proteome</keyword>
<dbReference type="AlphaFoldDB" id="R7YR83"/>
<organism evidence="3 4">
    <name type="scientific">Coniosporium apollinis (strain CBS 100218)</name>
    <name type="common">Rock-inhabiting black yeast</name>
    <dbReference type="NCBI Taxonomy" id="1168221"/>
    <lineage>
        <taxon>Eukaryota</taxon>
        <taxon>Fungi</taxon>
        <taxon>Dikarya</taxon>
        <taxon>Ascomycota</taxon>
        <taxon>Pezizomycotina</taxon>
        <taxon>Dothideomycetes</taxon>
        <taxon>Dothideomycetes incertae sedis</taxon>
        <taxon>Coniosporium</taxon>
    </lineage>
</organism>
<proteinExistence type="predicted"/>
<dbReference type="GO" id="GO:0006302">
    <property type="term" value="P:double-strand break repair"/>
    <property type="evidence" value="ECO:0007669"/>
    <property type="project" value="TreeGrafter"/>
</dbReference>
<dbReference type="InterPro" id="IPR018838">
    <property type="entry name" value="ZGRF1-like_N"/>
</dbReference>
<evidence type="ECO:0000256" key="1">
    <source>
        <dbReference type="SAM" id="MobiDB-lite"/>
    </source>
</evidence>
<dbReference type="GeneID" id="19900969"/>
<dbReference type="PANTHER" id="PTHR28535:SF1">
    <property type="entry name" value="PROTEIN ZGRF1"/>
    <property type="match status" value="1"/>
</dbReference>
<gene>
    <name evidence="3" type="ORF">W97_03658</name>
</gene>
<feature type="compositionally biased region" description="Polar residues" evidence="1">
    <location>
        <begin position="528"/>
        <end position="545"/>
    </location>
</feature>
<feature type="compositionally biased region" description="Polar residues" evidence="1">
    <location>
        <begin position="388"/>
        <end position="399"/>
    </location>
</feature>
<dbReference type="PANTHER" id="PTHR28535">
    <property type="entry name" value="ZINC FINGER GRF-TYPE CONTAINING 1"/>
    <property type="match status" value="1"/>
</dbReference>
<feature type="compositionally biased region" description="Polar residues" evidence="1">
    <location>
        <begin position="352"/>
        <end position="375"/>
    </location>
</feature>